<sequence length="246" mass="26758">MNWPPQDNGPGMQWGPSQMPGGPMNMKAGFNGPPPGYGGPVPPGVGHPSGGDPNPFPGPPMPPQPRTHRAPPTTPAAATPQTYDIRSQILDNVRANFPLRKEKFADPSIKKAFLITLARAHFDLHGEGDPSPPFTMVTRGLEGELPKYTLEESDECPTAAAALESLLRRTALELALFSRKGLFNVERIQEDDRHPRVLQILRSAKKAQETSEKPEEPTKTGQKTPGSSAKPTRKASVRSEPEERQV</sequence>
<dbReference type="AlphaFoldDB" id="A0AAV9P5V9"/>
<dbReference type="RefSeq" id="XP_064657842.1">
    <property type="nucleotide sequence ID" value="XM_064804041.1"/>
</dbReference>
<feature type="region of interest" description="Disordered" evidence="1">
    <location>
        <begin position="200"/>
        <end position="246"/>
    </location>
</feature>
<evidence type="ECO:0000313" key="3">
    <source>
        <dbReference type="Proteomes" id="UP001337655"/>
    </source>
</evidence>
<feature type="region of interest" description="Disordered" evidence="1">
    <location>
        <begin position="1"/>
        <end position="83"/>
    </location>
</feature>
<feature type="compositionally biased region" description="Basic and acidic residues" evidence="1">
    <location>
        <begin position="237"/>
        <end position="246"/>
    </location>
</feature>
<dbReference type="EMBL" id="JAVRRT010000010">
    <property type="protein sequence ID" value="KAK5168232.1"/>
    <property type="molecule type" value="Genomic_DNA"/>
</dbReference>
<dbReference type="Proteomes" id="UP001337655">
    <property type="component" value="Unassembled WGS sequence"/>
</dbReference>
<gene>
    <name evidence="2" type="ORF">LTR77_006801</name>
</gene>
<name>A0AAV9P5V9_9PEZI</name>
<protein>
    <submittedName>
        <fullName evidence="2">Uncharacterized protein</fullName>
    </submittedName>
</protein>
<proteinExistence type="predicted"/>
<keyword evidence="3" id="KW-1185">Reference proteome</keyword>
<dbReference type="GeneID" id="89928140"/>
<evidence type="ECO:0000313" key="2">
    <source>
        <dbReference type="EMBL" id="KAK5168232.1"/>
    </source>
</evidence>
<feature type="compositionally biased region" description="Pro residues" evidence="1">
    <location>
        <begin position="32"/>
        <end position="45"/>
    </location>
</feature>
<organism evidence="2 3">
    <name type="scientific">Saxophila tyrrhenica</name>
    <dbReference type="NCBI Taxonomy" id="1690608"/>
    <lineage>
        <taxon>Eukaryota</taxon>
        <taxon>Fungi</taxon>
        <taxon>Dikarya</taxon>
        <taxon>Ascomycota</taxon>
        <taxon>Pezizomycotina</taxon>
        <taxon>Dothideomycetes</taxon>
        <taxon>Dothideomycetidae</taxon>
        <taxon>Mycosphaerellales</taxon>
        <taxon>Extremaceae</taxon>
        <taxon>Saxophila</taxon>
    </lineage>
</organism>
<comment type="caution">
    <text evidence="2">The sequence shown here is derived from an EMBL/GenBank/DDBJ whole genome shotgun (WGS) entry which is preliminary data.</text>
</comment>
<feature type="compositionally biased region" description="Polar residues" evidence="1">
    <location>
        <begin position="221"/>
        <end position="230"/>
    </location>
</feature>
<evidence type="ECO:0000256" key="1">
    <source>
        <dbReference type="SAM" id="MobiDB-lite"/>
    </source>
</evidence>
<feature type="compositionally biased region" description="Pro residues" evidence="1">
    <location>
        <begin position="54"/>
        <end position="65"/>
    </location>
</feature>
<accession>A0AAV9P5V9</accession>
<feature type="compositionally biased region" description="Basic and acidic residues" evidence="1">
    <location>
        <begin position="206"/>
        <end position="218"/>
    </location>
</feature>
<reference evidence="2 3" key="1">
    <citation type="submission" date="2023-08" db="EMBL/GenBank/DDBJ databases">
        <title>Black Yeasts Isolated from many extreme environments.</title>
        <authorList>
            <person name="Coleine C."/>
            <person name="Stajich J.E."/>
            <person name="Selbmann L."/>
        </authorList>
    </citation>
    <scope>NUCLEOTIDE SEQUENCE [LARGE SCALE GENOMIC DNA]</scope>
    <source>
        <strain evidence="2 3">CCFEE 5935</strain>
    </source>
</reference>